<evidence type="ECO:0000313" key="3">
    <source>
        <dbReference type="Proteomes" id="UP000238338"/>
    </source>
</evidence>
<evidence type="ECO:0000256" key="1">
    <source>
        <dbReference type="SAM" id="Phobius"/>
    </source>
</evidence>
<dbReference type="Proteomes" id="UP000238338">
    <property type="component" value="Unassembled WGS sequence"/>
</dbReference>
<dbReference type="AlphaFoldDB" id="A0A2S8SCN0"/>
<protein>
    <submittedName>
        <fullName evidence="2">Uncharacterized protein</fullName>
    </submittedName>
</protein>
<keyword evidence="1" id="KW-0472">Membrane</keyword>
<keyword evidence="3" id="KW-1185">Reference proteome</keyword>
<proteinExistence type="predicted"/>
<evidence type="ECO:0000313" key="2">
    <source>
        <dbReference type="EMBL" id="PQV58523.1"/>
    </source>
</evidence>
<reference evidence="2 3" key="1">
    <citation type="submission" date="2018-02" db="EMBL/GenBank/DDBJ databases">
        <title>Genomic Encyclopedia of Archaeal and Bacterial Type Strains, Phase II (KMG-II): from individual species to whole genera.</title>
        <authorList>
            <person name="Goeker M."/>
        </authorList>
    </citation>
    <scope>NUCLEOTIDE SEQUENCE [LARGE SCALE GENOMIC DNA]</scope>
    <source>
        <strain evidence="2 3">DSM 18921</strain>
    </source>
</reference>
<name>A0A2S8SCN0_9RHOB</name>
<organism evidence="2 3">
    <name type="scientific">Albidovulum denitrificans</name>
    <dbReference type="NCBI Taxonomy" id="404881"/>
    <lineage>
        <taxon>Bacteria</taxon>
        <taxon>Pseudomonadati</taxon>
        <taxon>Pseudomonadota</taxon>
        <taxon>Alphaproteobacteria</taxon>
        <taxon>Rhodobacterales</taxon>
        <taxon>Paracoccaceae</taxon>
        <taxon>Albidovulum</taxon>
    </lineage>
</organism>
<keyword evidence="1" id="KW-0812">Transmembrane</keyword>
<feature type="transmembrane region" description="Helical" evidence="1">
    <location>
        <begin position="20"/>
        <end position="37"/>
    </location>
</feature>
<keyword evidence="1" id="KW-1133">Transmembrane helix</keyword>
<dbReference type="EMBL" id="PVEP01000001">
    <property type="protein sequence ID" value="PQV58523.1"/>
    <property type="molecule type" value="Genomic_DNA"/>
</dbReference>
<gene>
    <name evidence="2" type="ORF">LX70_00335</name>
</gene>
<accession>A0A2S8SCN0</accession>
<sequence length="40" mass="4284">MAKDIKSVILRNRDTLARDAAGVASLVAMLIVALHLPNLI</sequence>
<dbReference type="RefSeq" id="WP_281260422.1">
    <property type="nucleotide sequence ID" value="NZ_PVEP01000001.1"/>
</dbReference>
<comment type="caution">
    <text evidence="2">The sequence shown here is derived from an EMBL/GenBank/DDBJ whole genome shotgun (WGS) entry which is preliminary data.</text>
</comment>